<accession>A0A1X7T3J7</accession>
<dbReference type="Pfam" id="PF12796">
    <property type="entry name" value="Ank_2"/>
    <property type="match status" value="1"/>
</dbReference>
<feature type="transmembrane region" description="Helical" evidence="9">
    <location>
        <begin position="285"/>
        <end position="305"/>
    </location>
</feature>
<evidence type="ECO:0000256" key="5">
    <source>
        <dbReference type="ARBA" id="ARBA00023065"/>
    </source>
</evidence>
<dbReference type="AlphaFoldDB" id="A0A1X7T3J7"/>
<dbReference type="OrthoDB" id="6352772at2759"/>
<evidence type="ECO:0000256" key="6">
    <source>
        <dbReference type="ARBA" id="ARBA00023303"/>
    </source>
</evidence>
<keyword evidence="9" id="KW-0472">Membrane</keyword>
<feature type="transmembrane region" description="Helical" evidence="9">
    <location>
        <begin position="235"/>
        <end position="256"/>
    </location>
</feature>
<dbReference type="EnsemblMetazoa" id="Aqu2.1.09061_001">
    <property type="protein sequence ID" value="Aqu2.1.09061_001"/>
    <property type="gene ID" value="Aqu2.1.09061"/>
</dbReference>
<sequence length="642" mass="73352">MTGASPTLEQGPLTEEEVLLLAAAETPKEEDTPLNIACKKGRTEIVELLLEQKDIDVTKCNKHNNNALDVAVIFGQKDAAMAIVKSDKWEDALRSYKVVNRSDDVGAIRRILSCCGRKRNDDDDANESVIHFTTPMRRIIKKMPDVAKVVFDRCCETKKSKYDLNYEINYNYEFLEDFDLQTLEGDPSSDSTMQSMNEDNDEQPDAKANSPSTDLLKHPLAATLLDLKWNKYGRIVYYTNLIFYFLFVILLTSYALTVHPPNSNICMEILRNDTDAFIDCSEESFVYVSFAHVFVIVYSIIMLIREMAQVIQFGLQYFTSFVNFVEVSLFIFTMIFSSVRSNQCYCTHSWQWQIGVIAVFLSWIALIISIRNAPVVGIYVAMFIKIFNNFIKVVVLALLLISAFAIPLYMMFYDPKDRAEEIRTPFITPWRTIIKTITMTMGELDIDSLLRQDNELNAPDIQYPVTSLAVGDTEEIRKSADACRRTLRVEFTLPVEVFLRSIRRRLPTVMKLWIESLVTVQQEQKVTPNEGKEGITRAISKIQEYFATEPEENVDEVKYKSNPLSEEVKDLHSSVSEVKDLCSSVSQEMKDLHSSVSEEVKDLRSSVSKEVKDLRSSMDQLLAIVKSMNERRGGEVRGLEEQ</sequence>
<dbReference type="eggNOG" id="KOG0510">
    <property type="taxonomic scope" value="Eukaryota"/>
</dbReference>
<evidence type="ECO:0000256" key="4">
    <source>
        <dbReference type="ARBA" id="ARBA00023043"/>
    </source>
</evidence>
<evidence type="ECO:0000256" key="9">
    <source>
        <dbReference type="SAM" id="Phobius"/>
    </source>
</evidence>
<keyword evidence="3" id="KW-0677">Repeat</keyword>
<keyword evidence="2" id="KW-0716">Sensory transduction</keyword>
<dbReference type="InterPro" id="IPR002110">
    <property type="entry name" value="Ankyrin_rpt"/>
</dbReference>
<proteinExistence type="predicted"/>
<feature type="repeat" description="ANK" evidence="7">
    <location>
        <begin position="29"/>
        <end position="51"/>
    </location>
</feature>
<dbReference type="SUPFAM" id="SSF58113">
    <property type="entry name" value="Apolipoprotein A-I"/>
    <property type="match status" value="1"/>
</dbReference>
<evidence type="ECO:0000256" key="1">
    <source>
        <dbReference type="ARBA" id="ARBA00022448"/>
    </source>
</evidence>
<dbReference type="GO" id="GO:1902495">
    <property type="term" value="C:transmembrane transporter complex"/>
    <property type="evidence" value="ECO:0007669"/>
    <property type="project" value="TreeGrafter"/>
</dbReference>
<dbReference type="GO" id="GO:0034220">
    <property type="term" value="P:monoatomic ion transmembrane transport"/>
    <property type="evidence" value="ECO:0007669"/>
    <property type="project" value="UniProtKB-KW"/>
</dbReference>
<dbReference type="PROSITE" id="PS50088">
    <property type="entry name" value="ANK_REPEAT"/>
    <property type="match status" value="1"/>
</dbReference>
<dbReference type="InterPro" id="IPR036770">
    <property type="entry name" value="Ankyrin_rpt-contain_sf"/>
</dbReference>
<dbReference type="SUPFAM" id="SSF48403">
    <property type="entry name" value="Ankyrin repeat"/>
    <property type="match status" value="1"/>
</dbReference>
<name>A0A1X7T3J7_AMPQE</name>
<keyword evidence="6" id="KW-0407">Ion channel</keyword>
<feature type="transmembrane region" description="Helical" evidence="9">
    <location>
        <begin position="350"/>
        <end position="370"/>
    </location>
</feature>
<evidence type="ECO:0000256" key="8">
    <source>
        <dbReference type="SAM" id="MobiDB-lite"/>
    </source>
</evidence>
<dbReference type="InterPro" id="IPR052076">
    <property type="entry name" value="TRP_cation_channel"/>
</dbReference>
<reference evidence="10" key="1">
    <citation type="submission" date="2017-05" db="UniProtKB">
        <authorList>
            <consortium name="EnsemblMetazoa"/>
        </authorList>
    </citation>
    <scope>IDENTIFICATION</scope>
</reference>
<dbReference type="Gene3D" id="1.20.5.1230">
    <property type="entry name" value="Apolipoprotein A-I"/>
    <property type="match status" value="1"/>
</dbReference>
<evidence type="ECO:0000256" key="3">
    <source>
        <dbReference type="ARBA" id="ARBA00022737"/>
    </source>
</evidence>
<keyword evidence="9" id="KW-0812">Transmembrane</keyword>
<protein>
    <submittedName>
        <fullName evidence="10">Uncharacterized protein</fullName>
    </submittedName>
</protein>
<dbReference type="GO" id="GO:0022857">
    <property type="term" value="F:transmembrane transporter activity"/>
    <property type="evidence" value="ECO:0007669"/>
    <property type="project" value="TreeGrafter"/>
</dbReference>
<evidence type="ECO:0000313" key="10">
    <source>
        <dbReference type="EnsemblMetazoa" id="Aqu2.1.09061_001"/>
    </source>
</evidence>
<keyword evidence="4 7" id="KW-0040">ANK repeat</keyword>
<keyword evidence="1" id="KW-0813">Transport</keyword>
<dbReference type="PANTHER" id="PTHR47143">
    <property type="entry name" value="TRANSIENT RECEPTOR POTENTIAL CATION CHANNEL PROTEIN PAINLESS"/>
    <property type="match status" value="1"/>
</dbReference>
<keyword evidence="5" id="KW-0406">Ion transport</keyword>
<feature type="transmembrane region" description="Helical" evidence="9">
    <location>
        <begin position="390"/>
        <end position="412"/>
    </location>
</feature>
<feature type="region of interest" description="Disordered" evidence="8">
    <location>
        <begin position="186"/>
        <end position="213"/>
    </location>
</feature>
<dbReference type="PROSITE" id="PS50297">
    <property type="entry name" value="ANK_REP_REGION"/>
    <property type="match status" value="1"/>
</dbReference>
<dbReference type="SMART" id="SM00248">
    <property type="entry name" value="ANK"/>
    <property type="match status" value="2"/>
</dbReference>
<organism evidence="10">
    <name type="scientific">Amphimedon queenslandica</name>
    <name type="common">Sponge</name>
    <dbReference type="NCBI Taxonomy" id="400682"/>
    <lineage>
        <taxon>Eukaryota</taxon>
        <taxon>Metazoa</taxon>
        <taxon>Porifera</taxon>
        <taxon>Demospongiae</taxon>
        <taxon>Heteroscleromorpha</taxon>
        <taxon>Haplosclerida</taxon>
        <taxon>Niphatidae</taxon>
        <taxon>Amphimedon</taxon>
    </lineage>
</organism>
<keyword evidence="9" id="KW-1133">Transmembrane helix</keyword>
<feature type="transmembrane region" description="Helical" evidence="9">
    <location>
        <begin position="317"/>
        <end position="338"/>
    </location>
</feature>
<evidence type="ECO:0000256" key="2">
    <source>
        <dbReference type="ARBA" id="ARBA00022606"/>
    </source>
</evidence>
<dbReference type="PANTHER" id="PTHR47143:SF3">
    <property type="entry name" value="PWWP DOMAIN-CONTAINING PROTEIN"/>
    <property type="match status" value="1"/>
</dbReference>
<feature type="compositionally biased region" description="Polar residues" evidence="8">
    <location>
        <begin position="188"/>
        <end position="197"/>
    </location>
</feature>
<evidence type="ECO:0000256" key="7">
    <source>
        <dbReference type="PROSITE-ProRule" id="PRU00023"/>
    </source>
</evidence>
<dbReference type="InParanoid" id="A0A1X7T3J7"/>
<dbReference type="Gene3D" id="1.25.40.20">
    <property type="entry name" value="Ankyrin repeat-containing domain"/>
    <property type="match status" value="1"/>
</dbReference>